<name>A0ABP8RUK1_9PSEU</name>
<dbReference type="Pfam" id="PF03476">
    <property type="entry name" value="MOSC_N"/>
    <property type="match status" value="1"/>
</dbReference>
<reference evidence="3" key="1">
    <citation type="journal article" date="2019" name="Int. J. Syst. Evol. Microbiol.">
        <title>The Global Catalogue of Microorganisms (GCM) 10K type strain sequencing project: providing services to taxonomists for standard genome sequencing and annotation.</title>
        <authorList>
            <consortium name="The Broad Institute Genomics Platform"/>
            <consortium name="The Broad Institute Genome Sequencing Center for Infectious Disease"/>
            <person name="Wu L."/>
            <person name="Ma J."/>
        </authorList>
    </citation>
    <scope>NUCLEOTIDE SEQUENCE [LARGE SCALE GENOMIC DNA]</scope>
    <source>
        <strain evidence="3">JCM 17906</strain>
    </source>
</reference>
<evidence type="ECO:0000313" key="2">
    <source>
        <dbReference type="EMBL" id="GAA4549850.1"/>
    </source>
</evidence>
<evidence type="ECO:0000313" key="3">
    <source>
        <dbReference type="Proteomes" id="UP001501598"/>
    </source>
</evidence>
<gene>
    <name evidence="2" type="ORF">GCM10023175_38730</name>
</gene>
<accession>A0ABP8RUK1</accession>
<dbReference type="InterPro" id="IPR005303">
    <property type="entry name" value="MOCOS_middle"/>
</dbReference>
<organism evidence="2 3">
    <name type="scientific">Pseudonocardia xishanensis</name>
    <dbReference type="NCBI Taxonomy" id="630995"/>
    <lineage>
        <taxon>Bacteria</taxon>
        <taxon>Bacillati</taxon>
        <taxon>Actinomycetota</taxon>
        <taxon>Actinomycetes</taxon>
        <taxon>Pseudonocardiales</taxon>
        <taxon>Pseudonocardiaceae</taxon>
        <taxon>Pseudonocardia</taxon>
    </lineage>
</organism>
<dbReference type="PROSITE" id="PS51340">
    <property type="entry name" value="MOSC"/>
    <property type="match status" value="1"/>
</dbReference>
<dbReference type="EMBL" id="BAABGT010000053">
    <property type="protein sequence ID" value="GAA4549850.1"/>
    <property type="molecule type" value="Genomic_DNA"/>
</dbReference>
<dbReference type="InterPro" id="IPR005302">
    <property type="entry name" value="MoCF_Sase_C"/>
</dbReference>
<evidence type="ECO:0000259" key="1">
    <source>
        <dbReference type="PROSITE" id="PS51340"/>
    </source>
</evidence>
<sequence>MLSDVGVVASLHRYPVKSMLGEDLAELVLDGHGAVGDRALALVDPTTGRVATAKQPRWWRGLLQCRAVSSEDGVRVRLPDGTQHAADQVDAALSAYLGRTVVMAAQRADGASVERPDPEAVLAEGLDAELDAPILEIAQGTPGGRFVDHSPLHLVTTATLDALGVEALRYRPNVVITTPSGFPPFAENDWLGGSLRIGEVELGVTLPTPRCSVPTLEHGGLGRAPHALRGPADRNRVEVTGFGVLPCAGVYATVRRPGVLRTGDPVSGT</sequence>
<dbReference type="Proteomes" id="UP001501598">
    <property type="component" value="Unassembled WGS sequence"/>
</dbReference>
<protein>
    <submittedName>
        <fullName evidence="2">MOSC domain-containing protein</fullName>
    </submittedName>
</protein>
<comment type="caution">
    <text evidence="2">The sequence shown here is derived from an EMBL/GenBank/DDBJ whole genome shotgun (WGS) entry which is preliminary data.</text>
</comment>
<feature type="domain" description="MOSC" evidence="1">
    <location>
        <begin position="128"/>
        <end position="269"/>
    </location>
</feature>
<dbReference type="Pfam" id="PF03473">
    <property type="entry name" value="MOSC"/>
    <property type="match status" value="1"/>
</dbReference>
<keyword evidence="3" id="KW-1185">Reference proteome</keyword>
<dbReference type="SUPFAM" id="SSF50800">
    <property type="entry name" value="PK beta-barrel domain-like"/>
    <property type="match status" value="1"/>
</dbReference>
<proteinExistence type="predicted"/>
<dbReference type="InterPro" id="IPR011037">
    <property type="entry name" value="Pyrv_Knase-like_insert_dom_sf"/>
</dbReference>
<dbReference type="RefSeq" id="WP_345420230.1">
    <property type="nucleotide sequence ID" value="NZ_BAABGT010000053.1"/>
</dbReference>